<accession>A0ABT8SNE1</accession>
<comment type="caution">
    <text evidence="2">The sequence shown here is derived from an EMBL/GenBank/DDBJ whole genome shotgun (WGS) entry which is preliminary data.</text>
</comment>
<gene>
    <name evidence="2" type="ORF">Q0812_11730</name>
</gene>
<feature type="region of interest" description="Disordered" evidence="1">
    <location>
        <begin position="92"/>
        <end position="118"/>
    </location>
</feature>
<keyword evidence="3" id="KW-1185">Reference proteome</keyword>
<proteinExistence type="predicted"/>
<dbReference type="Proteomes" id="UP001169063">
    <property type="component" value="Unassembled WGS sequence"/>
</dbReference>
<dbReference type="EMBL" id="JAUKTR010000005">
    <property type="protein sequence ID" value="MDO1560097.1"/>
    <property type="molecule type" value="Genomic_DNA"/>
</dbReference>
<name>A0ABT8SNE1_9CAUL</name>
<sequence length="118" mass="12299">MSERHEIAADVAEKLFEAELAIDQALSKTAELASLLPRARLRARLAACVGQPAFDGAAGAINSLSEARRSIVVTHEELAAAHRRIGLGRFASGPGLEKPEDGIPAKTGFQAVEGGKAA</sequence>
<dbReference type="RefSeq" id="WP_302110527.1">
    <property type="nucleotide sequence ID" value="NZ_JAUKTR010000005.1"/>
</dbReference>
<evidence type="ECO:0000313" key="3">
    <source>
        <dbReference type="Proteomes" id="UP001169063"/>
    </source>
</evidence>
<evidence type="ECO:0000313" key="2">
    <source>
        <dbReference type="EMBL" id="MDO1560097.1"/>
    </source>
</evidence>
<protein>
    <submittedName>
        <fullName evidence="2">Uncharacterized protein</fullName>
    </submittedName>
</protein>
<organism evidence="2 3">
    <name type="scientific">Peiella sedimenti</name>
    <dbReference type="NCBI Taxonomy" id="3061083"/>
    <lineage>
        <taxon>Bacteria</taxon>
        <taxon>Pseudomonadati</taxon>
        <taxon>Pseudomonadota</taxon>
        <taxon>Alphaproteobacteria</taxon>
        <taxon>Caulobacterales</taxon>
        <taxon>Caulobacteraceae</taxon>
        <taxon>Peiella</taxon>
    </lineage>
</organism>
<reference evidence="2" key="1">
    <citation type="submission" date="2023-07" db="EMBL/GenBank/DDBJ databases">
        <title>Brevundimonas soil sp. nov., isolated from the soil of chemical plant.</title>
        <authorList>
            <person name="Wu N."/>
        </authorList>
    </citation>
    <scope>NUCLEOTIDE SEQUENCE</scope>
    <source>
        <strain evidence="2">XZ-24</strain>
    </source>
</reference>
<evidence type="ECO:0000256" key="1">
    <source>
        <dbReference type="SAM" id="MobiDB-lite"/>
    </source>
</evidence>